<organism evidence="1 2">
    <name type="scientific">Trichococcus shcherbakoviae</name>
    <dbReference type="NCBI Taxonomy" id="2094020"/>
    <lineage>
        <taxon>Bacteria</taxon>
        <taxon>Bacillati</taxon>
        <taxon>Bacillota</taxon>
        <taxon>Bacilli</taxon>
        <taxon>Lactobacillales</taxon>
        <taxon>Carnobacteriaceae</taxon>
        <taxon>Trichococcus</taxon>
    </lineage>
</organism>
<protein>
    <submittedName>
        <fullName evidence="1">Uncharacterized protein</fullName>
    </submittedName>
</protein>
<evidence type="ECO:0000313" key="1">
    <source>
        <dbReference type="EMBL" id="SYZ78894.1"/>
    </source>
</evidence>
<name>A0A383TGU8_9LACT</name>
<evidence type="ECO:0000313" key="2">
    <source>
        <dbReference type="Proteomes" id="UP000262072"/>
    </source>
</evidence>
<sequence>MVPDPARWMRRFNLTKREGSLPSQEEDYNEKKCIQTRVLLQ</sequence>
<dbReference type="Proteomes" id="UP000262072">
    <property type="component" value="Unassembled WGS sequence"/>
</dbReference>
<dbReference type="EMBL" id="UNRR01000020">
    <property type="protein sequence ID" value="SYZ78894.1"/>
    <property type="molecule type" value="Genomic_DNA"/>
</dbReference>
<gene>
    <name evidence="1" type="ORF">TART1_1710</name>
</gene>
<dbReference type="AlphaFoldDB" id="A0A383TGU8"/>
<reference evidence="2" key="1">
    <citation type="submission" date="2018-05" db="EMBL/GenBank/DDBJ databases">
        <authorList>
            <person name="Strepis N."/>
        </authorList>
    </citation>
    <scope>NUCLEOTIDE SEQUENCE [LARGE SCALE GENOMIC DNA]</scope>
</reference>
<proteinExistence type="predicted"/>
<accession>A0A383TGU8</accession>